<gene>
    <name evidence="3" type="ORF">MGU_00770</name>
</gene>
<dbReference type="EMBL" id="AZNH01000001">
    <property type="protein sequence ID" value="KID93181.1"/>
    <property type="molecule type" value="Genomic_DNA"/>
</dbReference>
<evidence type="ECO:0000313" key="4">
    <source>
        <dbReference type="Proteomes" id="UP000031192"/>
    </source>
</evidence>
<accession>A0A0B4HSN0</accession>
<evidence type="ECO:0000313" key="3">
    <source>
        <dbReference type="EMBL" id="KID93181.1"/>
    </source>
</evidence>
<feature type="transmembrane region" description="Helical" evidence="1">
    <location>
        <begin position="130"/>
        <end position="150"/>
    </location>
</feature>
<protein>
    <submittedName>
        <fullName evidence="3">C6 zinc finger domain protein</fullName>
    </submittedName>
</protein>
<feature type="transmembrane region" description="Helical" evidence="1">
    <location>
        <begin position="98"/>
        <end position="118"/>
    </location>
</feature>
<keyword evidence="1" id="KW-1133">Transmembrane helix</keyword>
<proteinExistence type="predicted"/>
<dbReference type="InterPro" id="IPR056119">
    <property type="entry name" value="DUF7702"/>
</dbReference>
<dbReference type="PANTHER" id="PTHR42109">
    <property type="entry name" value="UNPLACED GENOMIC SCAFFOLD UM_SCAF_CONTIG_1.265, WHOLE GENOME SHOTGUN SEQUENCE"/>
    <property type="match status" value="1"/>
</dbReference>
<dbReference type="Proteomes" id="UP000031192">
    <property type="component" value="Unassembled WGS sequence"/>
</dbReference>
<sequence>MKSVSVAQMVIFICLSIPVLFILYKHGRPGFLGWIYLFAFCMLRIVGSALDIDGSKGATTIANIGLSPLILGASGILHEGRHYLRTDKDPKHGWFYVLVYNLFVLSGLAILAVGNSALQSDEAKESDFTLVKVGISIITVAWIVLVWWAVLTLCQKGAQIDASGFEAGRRLTWATLFALIFIGIRVLYTLVALVPLDPNLSPSTGSLTIRVLLSFLPELISTLILIGAGLMTRNVRRGVMSVGWLHHERVPSKSKDAHHMHNRGTMPQIDAMIDE</sequence>
<organism evidence="3 4">
    <name type="scientific">Metarhizium guizhouense (strain ARSEF 977)</name>
    <dbReference type="NCBI Taxonomy" id="1276136"/>
    <lineage>
        <taxon>Eukaryota</taxon>
        <taxon>Fungi</taxon>
        <taxon>Dikarya</taxon>
        <taxon>Ascomycota</taxon>
        <taxon>Pezizomycotina</taxon>
        <taxon>Sordariomycetes</taxon>
        <taxon>Hypocreomycetidae</taxon>
        <taxon>Hypocreales</taxon>
        <taxon>Clavicipitaceae</taxon>
        <taxon>Metarhizium</taxon>
    </lineage>
</organism>
<keyword evidence="1" id="KW-0472">Membrane</keyword>
<dbReference type="PANTHER" id="PTHR42109:SF3">
    <property type="entry name" value="INTEGRAL MEMBRANE PROTEIN (AFU_ORTHOLOGUE AFUA_5G00100)"/>
    <property type="match status" value="1"/>
</dbReference>
<feature type="transmembrane region" description="Helical" evidence="1">
    <location>
        <begin position="171"/>
        <end position="191"/>
    </location>
</feature>
<keyword evidence="4" id="KW-1185">Reference proteome</keyword>
<feature type="domain" description="DUF7702" evidence="2">
    <location>
        <begin position="3"/>
        <end position="233"/>
    </location>
</feature>
<evidence type="ECO:0000259" key="2">
    <source>
        <dbReference type="Pfam" id="PF24800"/>
    </source>
</evidence>
<feature type="transmembrane region" description="Helical" evidence="1">
    <location>
        <begin position="211"/>
        <end position="231"/>
    </location>
</feature>
<keyword evidence="1" id="KW-0812">Transmembrane</keyword>
<dbReference type="AlphaFoldDB" id="A0A0B4HSN0"/>
<feature type="transmembrane region" description="Helical" evidence="1">
    <location>
        <begin position="58"/>
        <end position="77"/>
    </location>
</feature>
<evidence type="ECO:0000256" key="1">
    <source>
        <dbReference type="SAM" id="Phobius"/>
    </source>
</evidence>
<name>A0A0B4HSN0_METGA</name>
<reference evidence="3 4" key="1">
    <citation type="journal article" date="2014" name="Proc. Natl. Acad. Sci. U.S.A.">
        <title>Trajectory and genomic determinants of fungal-pathogen speciation and host adaptation.</title>
        <authorList>
            <person name="Hu X."/>
            <person name="Xiao G."/>
            <person name="Zheng P."/>
            <person name="Shang Y."/>
            <person name="Su Y."/>
            <person name="Zhang X."/>
            <person name="Liu X."/>
            <person name="Zhan S."/>
            <person name="St Leger R.J."/>
            <person name="Wang C."/>
        </authorList>
    </citation>
    <scope>NUCLEOTIDE SEQUENCE [LARGE SCALE GENOMIC DNA]</scope>
    <source>
        <strain evidence="3 4">ARSEF 977</strain>
    </source>
</reference>
<feature type="transmembrane region" description="Helical" evidence="1">
    <location>
        <begin position="6"/>
        <end position="24"/>
    </location>
</feature>
<feature type="transmembrane region" description="Helical" evidence="1">
    <location>
        <begin position="31"/>
        <end position="52"/>
    </location>
</feature>
<comment type="caution">
    <text evidence="3">The sequence shown here is derived from an EMBL/GenBank/DDBJ whole genome shotgun (WGS) entry which is preliminary data.</text>
</comment>
<dbReference type="Pfam" id="PF24800">
    <property type="entry name" value="DUF7702"/>
    <property type="match status" value="1"/>
</dbReference>
<dbReference type="HOGENOM" id="CLU_064985_3_0_1"/>